<evidence type="ECO:0000256" key="1">
    <source>
        <dbReference type="ARBA" id="ARBA00022729"/>
    </source>
</evidence>
<dbReference type="PANTHER" id="PTHR38105">
    <property type="entry name" value="OUTER MEMBRANE PROTEIN-RELATED-RELATED"/>
    <property type="match status" value="1"/>
</dbReference>
<comment type="caution">
    <text evidence="3">The sequence shown here is derived from an EMBL/GenBank/DDBJ whole genome shotgun (WGS) entry which is preliminary data.</text>
</comment>
<dbReference type="Pfam" id="PF06178">
    <property type="entry name" value="KdgM"/>
    <property type="match status" value="1"/>
</dbReference>
<dbReference type="InterPro" id="IPR053713">
    <property type="entry name" value="Bact_OM_Channel_sf"/>
</dbReference>
<reference evidence="3 4" key="1">
    <citation type="submission" date="2018-09" db="EMBL/GenBank/DDBJ databases">
        <authorList>
            <person name="Wang F."/>
        </authorList>
    </citation>
    <scope>NUCLEOTIDE SEQUENCE [LARGE SCALE GENOMIC DNA]</scope>
    <source>
        <strain evidence="3 4">PLHSC7-2</strain>
    </source>
</reference>
<gene>
    <name evidence="3" type="ORF">D1Z90_04570</name>
</gene>
<dbReference type="GO" id="GO:0015772">
    <property type="term" value="P:oligosaccharide transport"/>
    <property type="evidence" value="ECO:0007669"/>
    <property type="project" value="TreeGrafter"/>
</dbReference>
<organism evidence="3 4">
    <name type="scientific">Motilimonas pumila</name>
    <dbReference type="NCBI Taxonomy" id="2303987"/>
    <lineage>
        <taxon>Bacteria</taxon>
        <taxon>Pseudomonadati</taxon>
        <taxon>Pseudomonadota</taxon>
        <taxon>Gammaproteobacteria</taxon>
        <taxon>Alteromonadales</taxon>
        <taxon>Alteromonadales genera incertae sedis</taxon>
        <taxon>Motilimonas</taxon>
    </lineage>
</organism>
<dbReference type="GO" id="GO:0015288">
    <property type="term" value="F:porin activity"/>
    <property type="evidence" value="ECO:0007669"/>
    <property type="project" value="TreeGrafter"/>
</dbReference>
<dbReference type="OrthoDB" id="5817226at2"/>
<accession>A0A418YHT0</accession>
<feature type="signal peptide" evidence="2">
    <location>
        <begin position="1"/>
        <end position="22"/>
    </location>
</feature>
<keyword evidence="4" id="KW-1185">Reference proteome</keyword>
<dbReference type="GO" id="GO:0009279">
    <property type="term" value="C:cell outer membrane"/>
    <property type="evidence" value="ECO:0007669"/>
    <property type="project" value="TreeGrafter"/>
</dbReference>
<reference evidence="3 4" key="2">
    <citation type="submission" date="2019-01" db="EMBL/GenBank/DDBJ databases">
        <title>Motilimonas pumilus sp. nov., isolated from the gut of sea cucumber (Apostichopus japonicus).</title>
        <authorList>
            <person name="Wang F.-Q."/>
            <person name="Ren L.-H."/>
            <person name="Lin Y.-W."/>
            <person name="Sun G.-H."/>
            <person name="Du Z.-J."/>
            <person name="Zhao J.-X."/>
            <person name="Liu X.-J."/>
            <person name="Liu L.-J."/>
        </authorList>
    </citation>
    <scope>NUCLEOTIDE SEQUENCE [LARGE SCALE GENOMIC DNA]</scope>
    <source>
        <strain evidence="3 4">PLHSC7-2</strain>
    </source>
</reference>
<feature type="chain" id="PRO_5018997183" evidence="2">
    <location>
        <begin position="23"/>
        <end position="231"/>
    </location>
</feature>
<evidence type="ECO:0000313" key="3">
    <source>
        <dbReference type="EMBL" id="RJG49922.1"/>
    </source>
</evidence>
<name>A0A418YHT0_9GAMM</name>
<protein>
    <submittedName>
        <fullName evidence="3">N-acetylneuraminic acid outer membrane channel protein NanC</fullName>
    </submittedName>
</protein>
<dbReference type="Proteomes" id="UP000283255">
    <property type="component" value="Unassembled WGS sequence"/>
</dbReference>
<dbReference type="AlphaFoldDB" id="A0A418YHT0"/>
<keyword evidence="1 2" id="KW-0732">Signal</keyword>
<dbReference type="EMBL" id="QZCH01000003">
    <property type="protein sequence ID" value="RJG49922.1"/>
    <property type="molecule type" value="Genomic_DNA"/>
</dbReference>
<dbReference type="PANTHER" id="PTHR38105:SF5">
    <property type="entry name" value="OUTER MEMBRANE PROTEIN"/>
    <property type="match status" value="1"/>
</dbReference>
<evidence type="ECO:0000313" key="4">
    <source>
        <dbReference type="Proteomes" id="UP000283255"/>
    </source>
</evidence>
<dbReference type="Gene3D" id="2.40.160.40">
    <property type="entry name" value="monomeric porin ompg"/>
    <property type="match status" value="1"/>
</dbReference>
<evidence type="ECO:0000256" key="2">
    <source>
        <dbReference type="SAM" id="SignalP"/>
    </source>
</evidence>
<dbReference type="SUPFAM" id="SSF56935">
    <property type="entry name" value="Porins"/>
    <property type="match status" value="1"/>
</dbReference>
<dbReference type="InterPro" id="IPR009331">
    <property type="entry name" value="Oligogalacturonate-sp_porin"/>
</dbReference>
<sequence length="231" mass="26833">MKRNITLLALATAGMFSAAASATSLDFRHEYKSDTKQHASRVKMGHTFENNLSVDLEVKFKGEEGKFMEDLKSNGTEIGINYKYQINDEWALIPGMPIEFSNSGDTYKPQLRLTYTPKAWDGFSISGRYRLDIKPGESNTDNGDRTLRHRYTANFGYKYEQWTFGAELNYYYSDSSDYILYDNKRTNYENNLTVHYKMGDWTPWVEFGDVSVDKYSSDRELRSRVGLRYSF</sequence>
<proteinExistence type="predicted"/>
<dbReference type="RefSeq" id="WP_119909568.1">
    <property type="nucleotide sequence ID" value="NZ_QZCH01000003.1"/>
</dbReference>